<dbReference type="Pfam" id="PF00560">
    <property type="entry name" value="LRR_1"/>
    <property type="match status" value="6"/>
</dbReference>
<feature type="binding site" evidence="18">
    <location>
        <position position="635"/>
    </location>
    <ligand>
        <name>ATP</name>
        <dbReference type="ChEBI" id="CHEBI:30616"/>
    </ligand>
</feature>
<dbReference type="EC" id="2.7.11.1" evidence="3"/>
<evidence type="ECO:0000259" key="20">
    <source>
        <dbReference type="PROSITE" id="PS50011"/>
    </source>
</evidence>
<dbReference type="Pfam" id="PF00069">
    <property type="entry name" value="Pkinase"/>
    <property type="match status" value="1"/>
</dbReference>
<sequence>MTNSELLVRVKNSELQDPNGSLNNWVITANDPISPCNWTGITCDDGIVISLDLSGLNLGGQFPFGFCKLTSLRNLSLSLNNFNGSVDGKVLSSSCSHLRVMQLDHNNLEGELPVLWPGLEVLDLSSNSFSGDVPGTYGQLLSLRVFYLSSNLLNCSFPAFLTNLTELSSLGLGDNPFKPSRLPEDIGNLGKLEELLLASSNLVGEIPDSIGRMVRLNELDLSKNSLTGNLPQKVAAMQLQRLNLYENFLSGEIPEVLASNPNLVRLNLYNNNFTGKLPTNLGLHSDLEDFDVSTNSFSGQLPPYLCHRKSLKRIVAFKNHFSGNLPESYGGCTSLEYVMIQNNNLFGPVPSKFWSLPRLQHLQISGNSFEGSISSSISGAKGLAKLFISTNNFSGGLPVEVCKLHGLTQINLSGNRFRGELLSCLTELKGLQSLEMQDNNFSGEVPSSFNLSGNRFTGRIPPGLGNLPVLTDLDLSRNEFTGEIPESLTKLKLSGFNLSNNQLYGNVPVGFLLEYYIPGLLGNPNLCSPHFKPFPPCANSKPFSSLYIAVAVAAVSVLCILLLLGYLFYSCFLLRRKLVLSEKPNAQFAVTRFQQVGFDEHDILSSLTEENLIGSGGSGQVYRVDLTPDQVVAAKRLRSDGSEGTRQFIQAESFFRSEAETLGRIRHRNILKLLMSCSGGGNRVLVFEYMENGSLGDVLHGAGEGLADWHLRLMIAQGIAHGLAYLHHDCVPAIIHRDVKSNNILLDAEMRPRLADFGLAKTLLREAATTSGIVGSYGYIAPDTSNNKSGELIDPKIQKSSLNYGEFEMVLDIALLCTSSVPTDRPSMRQ</sequence>
<dbReference type="EMBL" id="JAKUCV010007678">
    <property type="protein sequence ID" value="KAJ4822430.1"/>
    <property type="molecule type" value="Genomic_DNA"/>
</dbReference>
<keyword evidence="4" id="KW-0723">Serine/threonine-protein kinase</keyword>
<gene>
    <name evidence="21" type="ORF">Tsubulata_034210</name>
</gene>
<feature type="transmembrane region" description="Helical" evidence="19">
    <location>
        <begin position="546"/>
        <end position="569"/>
    </location>
</feature>
<evidence type="ECO:0000256" key="5">
    <source>
        <dbReference type="ARBA" id="ARBA00022614"/>
    </source>
</evidence>
<comment type="catalytic activity">
    <reaction evidence="16">
        <text>L-threonyl-[protein] + ATP = O-phospho-L-threonyl-[protein] + ADP + H(+)</text>
        <dbReference type="Rhea" id="RHEA:46608"/>
        <dbReference type="Rhea" id="RHEA-COMP:11060"/>
        <dbReference type="Rhea" id="RHEA-COMP:11605"/>
        <dbReference type="ChEBI" id="CHEBI:15378"/>
        <dbReference type="ChEBI" id="CHEBI:30013"/>
        <dbReference type="ChEBI" id="CHEBI:30616"/>
        <dbReference type="ChEBI" id="CHEBI:61977"/>
        <dbReference type="ChEBI" id="CHEBI:456216"/>
        <dbReference type="EC" id="2.7.11.1"/>
    </reaction>
</comment>
<dbReference type="InterPro" id="IPR001611">
    <property type="entry name" value="Leu-rich_rpt"/>
</dbReference>
<dbReference type="FunFam" id="3.80.10.10:FF:000233">
    <property type="entry name" value="Leucine-rich repeat receptor-like protein kinase TDR"/>
    <property type="match status" value="1"/>
</dbReference>
<dbReference type="Pfam" id="PF13855">
    <property type="entry name" value="LRR_8"/>
    <property type="match status" value="1"/>
</dbReference>
<reference evidence="21" key="1">
    <citation type="submission" date="2022-02" db="EMBL/GenBank/DDBJ databases">
        <authorList>
            <person name="Henning P.M."/>
            <person name="McCubbin A.G."/>
            <person name="Shore J.S."/>
        </authorList>
    </citation>
    <scope>NUCLEOTIDE SEQUENCE</scope>
    <source>
        <strain evidence="21">F60SS</strain>
        <tissue evidence="21">Leaves</tissue>
    </source>
</reference>
<dbReference type="Gene3D" id="1.10.510.10">
    <property type="entry name" value="Transferase(Phosphotransferase) domain 1"/>
    <property type="match status" value="1"/>
</dbReference>
<dbReference type="InterPro" id="IPR032675">
    <property type="entry name" value="LRR_dom_sf"/>
</dbReference>
<dbReference type="SUPFAM" id="SSF56112">
    <property type="entry name" value="Protein kinase-like (PK-like)"/>
    <property type="match status" value="1"/>
</dbReference>
<keyword evidence="10 18" id="KW-0547">Nucleotide-binding</keyword>
<organism evidence="21 22">
    <name type="scientific">Turnera subulata</name>
    <dbReference type="NCBI Taxonomy" id="218843"/>
    <lineage>
        <taxon>Eukaryota</taxon>
        <taxon>Viridiplantae</taxon>
        <taxon>Streptophyta</taxon>
        <taxon>Embryophyta</taxon>
        <taxon>Tracheophyta</taxon>
        <taxon>Spermatophyta</taxon>
        <taxon>Magnoliopsida</taxon>
        <taxon>eudicotyledons</taxon>
        <taxon>Gunneridae</taxon>
        <taxon>Pentapetalae</taxon>
        <taxon>rosids</taxon>
        <taxon>fabids</taxon>
        <taxon>Malpighiales</taxon>
        <taxon>Passifloraceae</taxon>
        <taxon>Turnera</taxon>
    </lineage>
</organism>
<evidence type="ECO:0000256" key="1">
    <source>
        <dbReference type="ARBA" id="ARBA00004167"/>
    </source>
</evidence>
<name>A0A9Q0EZI4_9ROSI</name>
<dbReference type="Gene3D" id="3.80.10.10">
    <property type="entry name" value="Ribonuclease Inhibitor"/>
    <property type="match status" value="4"/>
</dbReference>
<dbReference type="SUPFAM" id="SSF52058">
    <property type="entry name" value="L domain-like"/>
    <property type="match status" value="3"/>
</dbReference>
<evidence type="ECO:0000256" key="12">
    <source>
        <dbReference type="ARBA" id="ARBA00022840"/>
    </source>
</evidence>
<keyword evidence="5" id="KW-0433">Leucine-rich repeat</keyword>
<evidence type="ECO:0000256" key="16">
    <source>
        <dbReference type="ARBA" id="ARBA00047899"/>
    </source>
</evidence>
<keyword evidence="11" id="KW-0418">Kinase</keyword>
<dbReference type="InterPro" id="IPR011009">
    <property type="entry name" value="Kinase-like_dom_sf"/>
</dbReference>
<evidence type="ECO:0000256" key="17">
    <source>
        <dbReference type="ARBA" id="ARBA00048679"/>
    </source>
</evidence>
<evidence type="ECO:0000256" key="10">
    <source>
        <dbReference type="ARBA" id="ARBA00022741"/>
    </source>
</evidence>
<dbReference type="PROSITE" id="PS00108">
    <property type="entry name" value="PROTEIN_KINASE_ST"/>
    <property type="match status" value="1"/>
</dbReference>
<dbReference type="InterPro" id="IPR017441">
    <property type="entry name" value="Protein_kinase_ATP_BS"/>
</dbReference>
<feature type="non-terminal residue" evidence="21">
    <location>
        <position position="830"/>
    </location>
</feature>
<accession>A0A9Q0EZI4</accession>
<dbReference type="InterPro" id="IPR008271">
    <property type="entry name" value="Ser/Thr_kinase_AS"/>
</dbReference>
<keyword evidence="9" id="KW-0677">Repeat</keyword>
<dbReference type="GO" id="GO:0005524">
    <property type="term" value="F:ATP binding"/>
    <property type="evidence" value="ECO:0007669"/>
    <property type="project" value="UniProtKB-UniRule"/>
</dbReference>
<comment type="subcellular location">
    <subcellularLocation>
        <location evidence="1">Membrane</location>
        <topology evidence="1">Single-pass membrane protein</topology>
    </subcellularLocation>
</comment>
<keyword evidence="6" id="KW-0808">Transferase</keyword>
<dbReference type="SMART" id="SM00220">
    <property type="entry name" value="S_TKc"/>
    <property type="match status" value="1"/>
</dbReference>
<evidence type="ECO:0000256" key="15">
    <source>
        <dbReference type="ARBA" id="ARBA00023180"/>
    </source>
</evidence>
<evidence type="ECO:0000256" key="19">
    <source>
        <dbReference type="SAM" id="Phobius"/>
    </source>
</evidence>
<comment type="catalytic activity">
    <reaction evidence="17">
        <text>L-seryl-[protein] + ATP = O-phospho-L-seryl-[protein] + ADP + H(+)</text>
        <dbReference type="Rhea" id="RHEA:17989"/>
        <dbReference type="Rhea" id="RHEA-COMP:9863"/>
        <dbReference type="Rhea" id="RHEA-COMP:11604"/>
        <dbReference type="ChEBI" id="CHEBI:15378"/>
        <dbReference type="ChEBI" id="CHEBI:29999"/>
        <dbReference type="ChEBI" id="CHEBI:30616"/>
        <dbReference type="ChEBI" id="CHEBI:83421"/>
        <dbReference type="ChEBI" id="CHEBI:456216"/>
        <dbReference type="EC" id="2.7.11.1"/>
    </reaction>
</comment>
<dbReference type="PANTHER" id="PTHR48056:SF35">
    <property type="entry name" value="LRR RECEPTOR-LIKE SERINE_THREONINE-PROTEIN KINASE HSL2"/>
    <property type="match status" value="1"/>
</dbReference>
<comment type="caution">
    <text evidence="21">The sequence shown here is derived from an EMBL/GenBank/DDBJ whole genome shotgun (WGS) entry which is preliminary data.</text>
</comment>
<keyword evidence="14 19" id="KW-0472">Membrane</keyword>
<dbReference type="PROSITE" id="PS50011">
    <property type="entry name" value="PROTEIN_KINASE_DOM"/>
    <property type="match status" value="1"/>
</dbReference>
<dbReference type="FunFam" id="1.10.510.10:FF:001023">
    <property type="entry name" value="Os07g0541700 protein"/>
    <property type="match status" value="1"/>
</dbReference>
<dbReference type="GO" id="GO:0009791">
    <property type="term" value="P:post-embryonic development"/>
    <property type="evidence" value="ECO:0007669"/>
    <property type="project" value="UniProtKB-ARBA"/>
</dbReference>
<dbReference type="PANTHER" id="PTHR48056">
    <property type="entry name" value="LRR RECEPTOR-LIKE SERINE/THREONINE-PROTEIN KINASE-RELATED"/>
    <property type="match status" value="1"/>
</dbReference>
<reference evidence="21" key="2">
    <citation type="journal article" date="2023" name="Plants (Basel)">
        <title>Annotation of the Turnera subulata (Passifloraceae) Draft Genome Reveals the S-Locus Evolved after the Divergence of Turneroideae from Passifloroideae in a Stepwise Manner.</title>
        <authorList>
            <person name="Henning P.M."/>
            <person name="Roalson E.H."/>
            <person name="Mir W."/>
            <person name="McCubbin A.G."/>
            <person name="Shore J.S."/>
        </authorList>
    </citation>
    <scope>NUCLEOTIDE SEQUENCE</scope>
    <source>
        <strain evidence="21">F60SS</strain>
    </source>
</reference>
<evidence type="ECO:0000256" key="13">
    <source>
        <dbReference type="ARBA" id="ARBA00022989"/>
    </source>
</evidence>
<dbReference type="GO" id="GO:0004674">
    <property type="term" value="F:protein serine/threonine kinase activity"/>
    <property type="evidence" value="ECO:0007669"/>
    <property type="project" value="UniProtKB-KW"/>
</dbReference>
<dbReference type="AlphaFoldDB" id="A0A9Q0EZI4"/>
<evidence type="ECO:0000256" key="11">
    <source>
        <dbReference type="ARBA" id="ARBA00022777"/>
    </source>
</evidence>
<dbReference type="InterPro" id="IPR000719">
    <property type="entry name" value="Prot_kinase_dom"/>
</dbReference>
<evidence type="ECO:0000256" key="18">
    <source>
        <dbReference type="PROSITE-ProRule" id="PRU10141"/>
    </source>
</evidence>
<dbReference type="InterPro" id="IPR013210">
    <property type="entry name" value="LRR_N_plant-typ"/>
</dbReference>
<keyword evidence="7 19" id="KW-0812">Transmembrane</keyword>
<protein>
    <recommendedName>
        <fullName evidence="3">non-specific serine/threonine protein kinase</fullName>
        <ecNumber evidence="3">2.7.11.1</ecNumber>
    </recommendedName>
</protein>
<keyword evidence="13 19" id="KW-1133">Transmembrane helix</keyword>
<dbReference type="OrthoDB" id="2021138at2759"/>
<dbReference type="GO" id="GO:0016020">
    <property type="term" value="C:membrane"/>
    <property type="evidence" value="ECO:0007669"/>
    <property type="project" value="UniProtKB-SubCell"/>
</dbReference>
<evidence type="ECO:0000313" key="22">
    <source>
        <dbReference type="Proteomes" id="UP001141552"/>
    </source>
</evidence>
<dbReference type="Proteomes" id="UP001141552">
    <property type="component" value="Unassembled WGS sequence"/>
</dbReference>
<evidence type="ECO:0000313" key="21">
    <source>
        <dbReference type="EMBL" id="KAJ4822430.1"/>
    </source>
</evidence>
<evidence type="ECO:0000256" key="9">
    <source>
        <dbReference type="ARBA" id="ARBA00022737"/>
    </source>
</evidence>
<evidence type="ECO:0000256" key="2">
    <source>
        <dbReference type="ARBA" id="ARBA00008684"/>
    </source>
</evidence>
<evidence type="ECO:0000256" key="4">
    <source>
        <dbReference type="ARBA" id="ARBA00022527"/>
    </source>
</evidence>
<evidence type="ECO:0000256" key="14">
    <source>
        <dbReference type="ARBA" id="ARBA00023136"/>
    </source>
</evidence>
<evidence type="ECO:0000256" key="3">
    <source>
        <dbReference type="ARBA" id="ARBA00012513"/>
    </source>
</evidence>
<comment type="similarity">
    <text evidence="2">Belongs to the protein kinase superfamily. Ser/Thr protein kinase family.</text>
</comment>
<proteinExistence type="inferred from homology"/>
<feature type="domain" description="Protein kinase" evidence="20">
    <location>
        <begin position="607"/>
        <end position="830"/>
    </location>
</feature>
<evidence type="ECO:0000256" key="8">
    <source>
        <dbReference type="ARBA" id="ARBA00022729"/>
    </source>
</evidence>
<keyword evidence="8" id="KW-0732">Signal</keyword>
<keyword evidence="15" id="KW-0325">Glycoprotein</keyword>
<keyword evidence="22" id="KW-1185">Reference proteome</keyword>
<keyword evidence="12 18" id="KW-0067">ATP-binding</keyword>
<evidence type="ECO:0000256" key="6">
    <source>
        <dbReference type="ARBA" id="ARBA00022679"/>
    </source>
</evidence>
<evidence type="ECO:0000256" key="7">
    <source>
        <dbReference type="ARBA" id="ARBA00022692"/>
    </source>
</evidence>
<dbReference type="InterPro" id="IPR050647">
    <property type="entry name" value="Plant_LRR-RLKs"/>
</dbReference>
<dbReference type="Pfam" id="PF08263">
    <property type="entry name" value="LRRNT_2"/>
    <property type="match status" value="1"/>
</dbReference>
<dbReference type="PROSITE" id="PS00107">
    <property type="entry name" value="PROTEIN_KINASE_ATP"/>
    <property type="match status" value="1"/>
</dbReference>